<evidence type="ECO:0000256" key="8">
    <source>
        <dbReference type="HAMAP-Rule" id="MF_00105"/>
    </source>
</evidence>
<evidence type="ECO:0000256" key="4">
    <source>
        <dbReference type="ARBA" id="ARBA00023125"/>
    </source>
</evidence>
<feature type="domain" description="Transcription elongation factor GreA/GreB C-terminal" evidence="10">
    <location>
        <begin position="78"/>
        <end position="149"/>
    </location>
</feature>
<keyword evidence="8" id="KW-0175">Coiled coil</keyword>
<dbReference type="GO" id="GO:0070063">
    <property type="term" value="F:RNA polymerase binding"/>
    <property type="evidence" value="ECO:0007669"/>
    <property type="project" value="InterPro"/>
</dbReference>
<dbReference type="GO" id="GO:0003677">
    <property type="term" value="F:DNA binding"/>
    <property type="evidence" value="ECO:0007669"/>
    <property type="project" value="UniProtKB-UniRule"/>
</dbReference>
<evidence type="ECO:0000259" key="11">
    <source>
        <dbReference type="Pfam" id="PF03449"/>
    </source>
</evidence>
<feature type="coiled-coil region" evidence="8">
    <location>
        <begin position="9"/>
        <end position="66"/>
    </location>
</feature>
<dbReference type="Gene3D" id="1.10.287.180">
    <property type="entry name" value="Transcription elongation factor, GreA/GreB, N-terminal domain"/>
    <property type="match status" value="1"/>
</dbReference>
<dbReference type="PANTHER" id="PTHR30437:SF4">
    <property type="entry name" value="TRANSCRIPTION ELONGATION FACTOR GREA"/>
    <property type="match status" value="1"/>
</dbReference>
<evidence type="ECO:0000256" key="2">
    <source>
        <dbReference type="ARBA" id="ARBA00013729"/>
    </source>
</evidence>
<evidence type="ECO:0000256" key="3">
    <source>
        <dbReference type="ARBA" id="ARBA00023015"/>
    </source>
</evidence>
<dbReference type="AlphaFoldDB" id="A0A2H0VFH4"/>
<feature type="domain" description="Transcription elongation factor GreA/GreB N-terminal" evidence="11">
    <location>
        <begin position="3"/>
        <end position="72"/>
    </location>
</feature>
<evidence type="ECO:0000256" key="1">
    <source>
        <dbReference type="ARBA" id="ARBA00008213"/>
    </source>
</evidence>
<dbReference type="InterPro" id="IPR036953">
    <property type="entry name" value="GreA/GreB_C_sf"/>
</dbReference>
<evidence type="ECO:0000313" key="12">
    <source>
        <dbReference type="EMBL" id="PIR97855.1"/>
    </source>
</evidence>
<evidence type="ECO:0000256" key="5">
    <source>
        <dbReference type="ARBA" id="ARBA00023163"/>
    </source>
</evidence>
<evidence type="ECO:0000313" key="13">
    <source>
        <dbReference type="Proteomes" id="UP000231466"/>
    </source>
</evidence>
<dbReference type="Pfam" id="PF03449">
    <property type="entry name" value="GreA_GreB_N"/>
    <property type="match status" value="1"/>
</dbReference>
<protein>
    <recommendedName>
        <fullName evidence="2 8">Transcription elongation factor GreA</fullName>
    </recommendedName>
    <alternativeName>
        <fullName evidence="7 8">Transcript cleavage factor GreA</fullName>
    </alternativeName>
</protein>
<keyword evidence="5 8" id="KW-0804">Transcription</keyword>
<dbReference type="InterPro" id="IPR018151">
    <property type="entry name" value="TF_GreA/GreB_CS"/>
</dbReference>
<keyword evidence="12" id="KW-0648">Protein biosynthesis</keyword>
<organism evidence="12 13">
    <name type="scientific">Candidatus Colwellbacteria bacterium CG10_big_fil_rev_8_21_14_0_10_42_22</name>
    <dbReference type="NCBI Taxonomy" id="1974540"/>
    <lineage>
        <taxon>Bacteria</taxon>
        <taxon>Candidatus Colwelliibacteriota</taxon>
    </lineage>
</organism>
<dbReference type="InterPro" id="IPR022691">
    <property type="entry name" value="Tscrpt_elong_fac_GreA/B_N"/>
</dbReference>
<comment type="similarity">
    <text evidence="1 8 9">Belongs to the GreA/GreB family.</text>
</comment>
<evidence type="ECO:0000256" key="6">
    <source>
        <dbReference type="ARBA" id="ARBA00024916"/>
    </source>
</evidence>
<keyword evidence="3 8" id="KW-0805">Transcription regulation</keyword>
<dbReference type="Gene3D" id="3.10.50.30">
    <property type="entry name" value="Transcription elongation factor, GreA/GreB, C-terminal domain"/>
    <property type="match status" value="1"/>
</dbReference>
<dbReference type="Proteomes" id="UP000231466">
    <property type="component" value="Unassembled WGS sequence"/>
</dbReference>
<dbReference type="PIRSF" id="PIRSF006092">
    <property type="entry name" value="GreA_GreB"/>
    <property type="match status" value="1"/>
</dbReference>
<dbReference type="GO" id="GO:0003746">
    <property type="term" value="F:translation elongation factor activity"/>
    <property type="evidence" value="ECO:0007669"/>
    <property type="project" value="UniProtKB-KW"/>
</dbReference>
<keyword evidence="12" id="KW-0251">Elongation factor</keyword>
<dbReference type="EMBL" id="PFAH01000008">
    <property type="protein sequence ID" value="PIR97855.1"/>
    <property type="molecule type" value="Genomic_DNA"/>
</dbReference>
<dbReference type="InterPro" id="IPR028624">
    <property type="entry name" value="Tscrpt_elong_fac_GreA/B"/>
</dbReference>
<dbReference type="FunFam" id="1.10.287.180:FF:000001">
    <property type="entry name" value="Transcription elongation factor GreA"/>
    <property type="match status" value="1"/>
</dbReference>
<dbReference type="GO" id="GO:0032784">
    <property type="term" value="P:regulation of DNA-templated transcription elongation"/>
    <property type="evidence" value="ECO:0007669"/>
    <property type="project" value="UniProtKB-UniRule"/>
</dbReference>
<gene>
    <name evidence="8" type="primary">greA</name>
    <name evidence="12" type="ORF">COT89_02175</name>
</gene>
<dbReference type="InterPro" id="IPR023459">
    <property type="entry name" value="Tscrpt_elong_fac_GreA/B_fam"/>
</dbReference>
<evidence type="ECO:0000256" key="7">
    <source>
        <dbReference type="ARBA" id="ARBA00030776"/>
    </source>
</evidence>
<keyword evidence="4 8" id="KW-0238">DNA-binding</keyword>
<dbReference type="InterPro" id="IPR001437">
    <property type="entry name" value="Tscrpt_elong_fac_GreA/B_C"/>
</dbReference>
<name>A0A2H0VFH4_9BACT</name>
<dbReference type="GO" id="GO:0006354">
    <property type="term" value="P:DNA-templated transcription elongation"/>
    <property type="evidence" value="ECO:0007669"/>
    <property type="project" value="TreeGrafter"/>
</dbReference>
<dbReference type="HAMAP" id="MF_00105">
    <property type="entry name" value="GreA_GreB"/>
    <property type="match status" value="1"/>
</dbReference>
<reference evidence="13" key="1">
    <citation type="submission" date="2017-09" db="EMBL/GenBank/DDBJ databases">
        <title>Depth-based differentiation of microbial function through sediment-hosted aquifers and enrichment of novel symbionts in the deep terrestrial subsurface.</title>
        <authorList>
            <person name="Probst A.J."/>
            <person name="Ladd B."/>
            <person name="Jarett J.K."/>
            <person name="Geller-Mcgrath D.E."/>
            <person name="Sieber C.M.K."/>
            <person name="Emerson J.B."/>
            <person name="Anantharaman K."/>
            <person name="Thomas B.C."/>
            <person name="Malmstrom R."/>
            <person name="Stieglmeier M."/>
            <person name="Klingl A."/>
            <person name="Woyke T."/>
            <person name="Ryan C.M."/>
            <person name="Banfield J.F."/>
        </authorList>
    </citation>
    <scope>NUCLEOTIDE SEQUENCE [LARGE SCALE GENOMIC DNA]</scope>
</reference>
<dbReference type="PROSITE" id="PS00829">
    <property type="entry name" value="GREAB_1"/>
    <property type="match status" value="1"/>
</dbReference>
<accession>A0A2H0VFH4</accession>
<dbReference type="InterPro" id="IPR006359">
    <property type="entry name" value="Tscrpt_elong_fac_GreA"/>
</dbReference>
<evidence type="ECO:0000259" key="10">
    <source>
        <dbReference type="Pfam" id="PF01272"/>
    </source>
</evidence>
<comment type="function">
    <text evidence="6 8 9">Necessary for efficient RNA polymerase transcription elongation past template-encoded arresting sites. The arresting sites in DNA have the property of trapping a certain fraction of elongating RNA polymerases that pass through, resulting in locked ternary complexes. Cleavage of the nascent transcript by cleavage factors such as GreA or GreB allows the resumption of elongation from the new 3'terminus. GreA releases sequences of 2 to 3 nucleotides.</text>
</comment>
<sequence>MDYLTKKKLAELKEELETLKTEGRKSIAENLKTAKEMGDLSENAEYIEAREQQQRTEKKISELEQMVRNAVVIGVRKKHDEVEVGSTVAVERDGEKFIFHIVGSNEAKPAEGFISNESPLGEALLGHKEGEVVDFKSPRGKVKYKINKID</sequence>
<dbReference type="SUPFAM" id="SSF46557">
    <property type="entry name" value="GreA transcript cleavage protein, N-terminal domain"/>
    <property type="match status" value="1"/>
</dbReference>
<dbReference type="PANTHER" id="PTHR30437">
    <property type="entry name" value="TRANSCRIPTION ELONGATION FACTOR GREA"/>
    <property type="match status" value="1"/>
</dbReference>
<dbReference type="NCBIfam" id="NF001263">
    <property type="entry name" value="PRK00226.1-4"/>
    <property type="match status" value="1"/>
</dbReference>
<dbReference type="NCBIfam" id="TIGR01462">
    <property type="entry name" value="greA"/>
    <property type="match status" value="1"/>
</dbReference>
<proteinExistence type="inferred from homology"/>
<dbReference type="Pfam" id="PF01272">
    <property type="entry name" value="GreA_GreB"/>
    <property type="match status" value="1"/>
</dbReference>
<dbReference type="InterPro" id="IPR036805">
    <property type="entry name" value="Tscrpt_elong_fac_GreA/B_N_sf"/>
</dbReference>
<dbReference type="PROSITE" id="PS00830">
    <property type="entry name" value="GREAB_2"/>
    <property type="match status" value="1"/>
</dbReference>
<evidence type="ECO:0000256" key="9">
    <source>
        <dbReference type="RuleBase" id="RU000556"/>
    </source>
</evidence>
<dbReference type="SUPFAM" id="SSF54534">
    <property type="entry name" value="FKBP-like"/>
    <property type="match status" value="1"/>
</dbReference>
<dbReference type="FunFam" id="3.10.50.30:FF:000001">
    <property type="entry name" value="Transcription elongation factor GreA"/>
    <property type="match status" value="1"/>
</dbReference>
<comment type="caution">
    <text evidence="12">The sequence shown here is derived from an EMBL/GenBank/DDBJ whole genome shotgun (WGS) entry which is preliminary data.</text>
</comment>